<proteinExistence type="predicted"/>
<evidence type="ECO:0000313" key="2">
    <source>
        <dbReference type="Proteomes" id="UP000308600"/>
    </source>
</evidence>
<protein>
    <submittedName>
        <fullName evidence="1">Uncharacterized protein</fullName>
    </submittedName>
</protein>
<sequence>MALPFPTPFLLFSSLSTLFCIFIFTFSLLNVTPGNVPMAIDAIIAIFTIIYHGAVLIVQARRRETKGTPTTATQPNPCSSITSITWGYIMILVWVLALLITITANCPNNFMGVQVVPPRNHSIQVADIVFIALEIIVLGVIAIWCTVERNRLNRAQAEVAEEDFFFSTT</sequence>
<keyword evidence="2" id="KW-1185">Reference proteome</keyword>
<dbReference type="EMBL" id="ML208414">
    <property type="protein sequence ID" value="TFK66165.1"/>
    <property type="molecule type" value="Genomic_DNA"/>
</dbReference>
<name>A0ACD3AKG0_9AGAR</name>
<gene>
    <name evidence="1" type="ORF">BDN72DRAFT_844718</name>
</gene>
<dbReference type="Proteomes" id="UP000308600">
    <property type="component" value="Unassembled WGS sequence"/>
</dbReference>
<reference evidence="1 2" key="1">
    <citation type="journal article" date="2019" name="Nat. Ecol. Evol.">
        <title>Megaphylogeny resolves global patterns of mushroom evolution.</title>
        <authorList>
            <person name="Varga T."/>
            <person name="Krizsan K."/>
            <person name="Foldi C."/>
            <person name="Dima B."/>
            <person name="Sanchez-Garcia M."/>
            <person name="Sanchez-Ramirez S."/>
            <person name="Szollosi G.J."/>
            <person name="Szarkandi J.G."/>
            <person name="Papp V."/>
            <person name="Albert L."/>
            <person name="Andreopoulos W."/>
            <person name="Angelini C."/>
            <person name="Antonin V."/>
            <person name="Barry K.W."/>
            <person name="Bougher N.L."/>
            <person name="Buchanan P."/>
            <person name="Buyck B."/>
            <person name="Bense V."/>
            <person name="Catcheside P."/>
            <person name="Chovatia M."/>
            <person name="Cooper J."/>
            <person name="Damon W."/>
            <person name="Desjardin D."/>
            <person name="Finy P."/>
            <person name="Geml J."/>
            <person name="Haridas S."/>
            <person name="Hughes K."/>
            <person name="Justo A."/>
            <person name="Karasinski D."/>
            <person name="Kautmanova I."/>
            <person name="Kiss B."/>
            <person name="Kocsube S."/>
            <person name="Kotiranta H."/>
            <person name="LaButti K.M."/>
            <person name="Lechner B.E."/>
            <person name="Liimatainen K."/>
            <person name="Lipzen A."/>
            <person name="Lukacs Z."/>
            <person name="Mihaltcheva S."/>
            <person name="Morgado L.N."/>
            <person name="Niskanen T."/>
            <person name="Noordeloos M.E."/>
            <person name="Ohm R.A."/>
            <person name="Ortiz-Santana B."/>
            <person name="Ovrebo C."/>
            <person name="Racz N."/>
            <person name="Riley R."/>
            <person name="Savchenko A."/>
            <person name="Shiryaev A."/>
            <person name="Soop K."/>
            <person name="Spirin V."/>
            <person name="Szebenyi C."/>
            <person name="Tomsovsky M."/>
            <person name="Tulloss R.E."/>
            <person name="Uehling J."/>
            <person name="Grigoriev I.V."/>
            <person name="Vagvolgyi C."/>
            <person name="Papp T."/>
            <person name="Martin F.M."/>
            <person name="Miettinen O."/>
            <person name="Hibbett D.S."/>
            <person name="Nagy L.G."/>
        </authorList>
    </citation>
    <scope>NUCLEOTIDE SEQUENCE [LARGE SCALE GENOMIC DNA]</scope>
    <source>
        <strain evidence="1 2">NL-1719</strain>
    </source>
</reference>
<evidence type="ECO:0000313" key="1">
    <source>
        <dbReference type="EMBL" id="TFK66165.1"/>
    </source>
</evidence>
<accession>A0ACD3AKG0</accession>
<organism evidence="1 2">
    <name type="scientific">Pluteus cervinus</name>
    <dbReference type="NCBI Taxonomy" id="181527"/>
    <lineage>
        <taxon>Eukaryota</taxon>
        <taxon>Fungi</taxon>
        <taxon>Dikarya</taxon>
        <taxon>Basidiomycota</taxon>
        <taxon>Agaricomycotina</taxon>
        <taxon>Agaricomycetes</taxon>
        <taxon>Agaricomycetidae</taxon>
        <taxon>Agaricales</taxon>
        <taxon>Pluteineae</taxon>
        <taxon>Pluteaceae</taxon>
        <taxon>Pluteus</taxon>
    </lineage>
</organism>